<gene>
    <name evidence="1" type="ORF">I5I61_18725</name>
</gene>
<dbReference type="Proteomes" id="UP000608450">
    <property type="component" value="Unassembled WGS sequence"/>
</dbReference>
<evidence type="ECO:0000313" key="1">
    <source>
        <dbReference type="EMBL" id="MBG6289493.1"/>
    </source>
</evidence>
<organism evidence="1 2">
    <name type="scientific">Pseudomonas nitroreducens</name>
    <dbReference type="NCBI Taxonomy" id="46680"/>
    <lineage>
        <taxon>Bacteria</taxon>
        <taxon>Pseudomonadati</taxon>
        <taxon>Pseudomonadota</taxon>
        <taxon>Gammaproteobacteria</taxon>
        <taxon>Pseudomonadales</taxon>
        <taxon>Pseudomonadaceae</taxon>
        <taxon>Pseudomonas</taxon>
    </lineage>
</organism>
<name>A0ABS0KNC1_PSENT</name>
<evidence type="ECO:0000313" key="2">
    <source>
        <dbReference type="Proteomes" id="UP000608450"/>
    </source>
</evidence>
<sequence>MKLQIAADTNPLEEACKHLRRLEAIPEFPLEQFLSLLGCMVDQLGSGPDFAALHASDGRIVLEFGRMFELFATAVGALERQLCHRDSPLLG</sequence>
<proteinExistence type="predicted"/>
<reference evidence="1 2" key="1">
    <citation type="submission" date="2020-11" db="EMBL/GenBank/DDBJ databases">
        <title>Enhanced detection system for hospital associated transmission using whole genome sequencing surveillance.</title>
        <authorList>
            <person name="Harrison L.H."/>
            <person name="Van Tyne D."/>
            <person name="Marsh J.W."/>
            <person name="Griffith M.P."/>
            <person name="Snyder D.J."/>
            <person name="Cooper V.S."/>
            <person name="Mustapha M."/>
        </authorList>
    </citation>
    <scope>NUCLEOTIDE SEQUENCE [LARGE SCALE GENOMIC DNA]</scope>
    <source>
        <strain evidence="1 2">PSA00705</strain>
    </source>
</reference>
<keyword evidence="2" id="KW-1185">Reference proteome</keyword>
<protein>
    <submittedName>
        <fullName evidence="1">Uncharacterized protein</fullName>
    </submittedName>
</protein>
<accession>A0ABS0KNC1</accession>
<dbReference type="EMBL" id="JADTFC010000050">
    <property type="protein sequence ID" value="MBG6289493.1"/>
    <property type="molecule type" value="Genomic_DNA"/>
</dbReference>
<comment type="caution">
    <text evidence="1">The sequence shown here is derived from an EMBL/GenBank/DDBJ whole genome shotgun (WGS) entry which is preliminary data.</text>
</comment>